<dbReference type="InParanoid" id="A0A6L2PX96"/>
<feature type="compositionally biased region" description="Basic and acidic residues" evidence="1">
    <location>
        <begin position="17"/>
        <end position="49"/>
    </location>
</feature>
<dbReference type="GO" id="GO:0005737">
    <property type="term" value="C:cytoplasm"/>
    <property type="evidence" value="ECO:0007669"/>
    <property type="project" value="TreeGrafter"/>
</dbReference>
<dbReference type="GO" id="GO:0031624">
    <property type="term" value="F:ubiquitin conjugating enzyme binding"/>
    <property type="evidence" value="ECO:0007669"/>
    <property type="project" value="TreeGrafter"/>
</dbReference>
<dbReference type="OrthoDB" id="8197374at2759"/>
<dbReference type="PANTHER" id="PTHR45877">
    <property type="entry name" value="E3 UBIQUITIN-PROTEIN LIGASE SIAH2"/>
    <property type="match status" value="1"/>
</dbReference>
<dbReference type="GO" id="GO:0061630">
    <property type="term" value="F:ubiquitin protein ligase activity"/>
    <property type="evidence" value="ECO:0007669"/>
    <property type="project" value="TreeGrafter"/>
</dbReference>
<dbReference type="UniPathway" id="UPA00143"/>
<dbReference type="EMBL" id="BLKM01011979">
    <property type="protein sequence ID" value="GFG35085.1"/>
    <property type="molecule type" value="Genomic_DNA"/>
</dbReference>
<dbReference type="PANTHER" id="PTHR45877:SF2">
    <property type="entry name" value="E3 UBIQUITIN-PROTEIN LIGASE SINA-RELATED"/>
    <property type="match status" value="1"/>
</dbReference>
<dbReference type="SUPFAM" id="SSF49599">
    <property type="entry name" value="TRAF domain-like"/>
    <property type="match status" value="1"/>
</dbReference>
<proteinExistence type="predicted"/>
<dbReference type="InterPro" id="IPR008974">
    <property type="entry name" value="TRAF-like"/>
</dbReference>
<dbReference type="GO" id="GO:0016567">
    <property type="term" value="P:protein ubiquitination"/>
    <property type="evidence" value="ECO:0007669"/>
    <property type="project" value="UniProtKB-UniPathway"/>
</dbReference>
<sequence>MNAGTEMLSEGSNIRTTADEEMRADEMWKPRDVKQEVNDEEVGKEKNDEMMEEEEVKEEVQVEDQGYGEEEEEDEEEDDDKKEEDEEDKEEGEEGKDGDSVENIQGQVCCENHNENKDLSADGGSDGDSDDIEVKAEEGDKEEEVNLNIRVTCPLFKISPTTCPWSGTLGNLETHVRDSHKDMVTKGPNFVCKSVKDKVLLVLFNAEIFLYYKCFTENGMCYAAVQQVGTTNKKYKYTVKLLSVENTIGRIVIRFLMDSIGTKFKRVFEAGRCMAIEHSVLKPFIKNDQMSMIVTIEEVDLC</sequence>
<dbReference type="InterPro" id="IPR004162">
    <property type="entry name" value="SINA-like_animal"/>
</dbReference>
<gene>
    <name evidence="2" type="ORF">Cfor_05091</name>
</gene>
<keyword evidence="3" id="KW-1185">Reference proteome</keyword>
<protein>
    <submittedName>
        <fullName evidence="2">Uncharacterized protein</fullName>
    </submittedName>
</protein>
<feature type="region of interest" description="Disordered" evidence="1">
    <location>
        <begin position="1"/>
        <end position="102"/>
    </location>
</feature>
<dbReference type="Gene3D" id="2.60.210.10">
    <property type="entry name" value="Apoptosis, Tumor Necrosis Factor Receptor Associated Protein 2, Chain A"/>
    <property type="match status" value="1"/>
</dbReference>
<evidence type="ECO:0000313" key="3">
    <source>
        <dbReference type="Proteomes" id="UP000502823"/>
    </source>
</evidence>
<feature type="compositionally biased region" description="Acidic residues" evidence="1">
    <location>
        <begin position="66"/>
        <end position="96"/>
    </location>
</feature>
<comment type="caution">
    <text evidence="2">The sequence shown here is derived from an EMBL/GenBank/DDBJ whole genome shotgun (WGS) entry which is preliminary data.</text>
</comment>
<dbReference type="AlphaFoldDB" id="A0A6L2PX96"/>
<reference evidence="3" key="1">
    <citation type="submission" date="2020-01" db="EMBL/GenBank/DDBJ databases">
        <title>Draft genome sequence of the Termite Coptotermes fromosanus.</title>
        <authorList>
            <person name="Itakura S."/>
            <person name="Yosikawa Y."/>
            <person name="Umezawa K."/>
        </authorList>
    </citation>
    <scope>NUCLEOTIDE SEQUENCE [LARGE SCALE GENOMIC DNA]</scope>
</reference>
<evidence type="ECO:0000256" key="1">
    <source>
        <dbReference type="SAM" id="MobiDB-lite"/>
    </source>
</evidence>
<organism evidence="2 3">
    <name type="scientific">Coptotermes formosanus</name>
    <name type="common">Formosan subterranean termite</name>
    <dbReference type="NCBI Taxonomy" id="36987"/>
    <lineage>
        <taxon>Eukaryota</taxon>
        <taxon>Metazoa</taxon>
        <taxon>Ecdysozoa</taxon>
        <taxon>Arthropoda</taxon>
        <taxon>Hexapoda</taxon>
        <taxon>Insecta</taxon>
        <taxon>Pterygota</taxon>
        <taxon>Neoptera</taxon>
        <taxon>Polyneoptera</taxon>
        <taxon>Dictyoptera</taxon>
        <taxon>Blattodea</taxon>
        <taxon>Blattoidea</taxon>
        <taxon>Termitoidae</taxon>
        <taxon>Rhinotermitidae</taxon>
        <taxon>Coptotermes</taxon>
    </lineage>
</organism>
<name>A0A6L2PX96_COPFO</name>
<feature type="region of interest" description="Disordered" evidence="1">
    <location>
        <begin position="114"/>
        <end position="141"/>
    </location>
</feature>
<dbReference type="GO" id="GO:0043161">
    <property type="term" value="P:proteasome-mediated ubiquitin-dependent protein catabolic process"/>
    <property type="evidence" value="ECO:0007669"/>
    <property type="project" value="TreeGrafter"/>
</dbReference>
<evidence type="ECO:0000313" key="2">
    <source>
        <dbReference type="EMBL" id="GFG35085.1"/>
    </source>
</evidence>
<accession>A0A6L2PX96</accession>
<dbReference type="Proteomes" id="UP000502823">
    <property type="component" value="Unassembled WGS sequence"/>
</dbReference>